<dbReference type="SUPFAM" id="SSF53098">
    <property type="entry name" value="Ribonuclease H-like"/>
    <property type="match status" value="1"/>
</dbReference>
<dbReference type="Gene3D" id="3.30.420.10">
    <property type="entry name" value="Ribonuclease H-like superfamily/Ribonuclease H"/>
    <property type="match status" value="1"/>
</dbReference>
<feature type="region of interest" description="Disordered" evidence="1">
    <location>
        <begin position="343"/>
        <end position="380"/>
    </location>
</feature>
<organism evidence="2 3">
    <name type="scientific">Prorocentrum cordatum</name>
    <dbReference type="NCBI Taxonomy" id="2364126"/>
    <lineage>
        <taxon>Eukaryota</taxon>
        <taxon>Sar</taxon>
        <taxon>Alveolata</taxon>
        <taxon>Dinophyceae</taxon>
        <taxon>Prorocentrales</taxon>
        <taxon>Prorocentraceae</taxon>
        <taxon>Prorocentrum</taxon>
    </lineage>
</organism>
<evidence type="ECO:0000313" key="3">
    <source>
        <dbReference type="Proteomes" id="UP001189429"/>
    </source>
</evidence>
<dbReference type="Proteomes" id="UP001189429">
    <property type="component" value="Unassembled WGS sequence"/>
</dbReference>
<evidence type="ECO:0000256" key="1">
    <source>
        <dbReference type="SAM" id="MobiDB-lite"/>
    </source>
</evidence>
<feature type="compositionally biased region" description="Basic residues" evidence="1">
    <location>
        <begin position="351"/>
        <end position="365"/>
    </location>
</feature>
<accession>A0ABN9SGE6</accession>
<name>A0ABN9SGE6_9DINO</name>
<evidence type="ECO:0008006" key="4">
    <source>
        <dbReference type="Google" id="ProtNLM"/>
    </source>
</evidence>
<sequence>MLRKDVQSTLWENWTKAEEHKSLSPAPFMAPAVAQLRARDFPKHAKNAAKKVFVGGAWTMARLSQCNIVPTDICLACGKAVGTEHQWYYKCEALRDQRLQAQADWQHIAEQQDTNMLWTRGLVRSPEAAWAFTSIGEEQYYGQVAQGDEDYFTGDIVCDGSKLGYSDWAHTGWAAMSLAEDGTARMQLWGPLPCRLPIHRRVKRAEMWAFLKVLERMMPPGRIYTDHKGIIEGLQKGERWCTSWRRPHADIWKRIWHKVEDLDLDVNCVKHVKAHRSTAKIEQLEGDDLKIAKGNGEVGLLAKVRDAGRVEKDAQEVVAGGVCKAEMDVDGCEQWCWKFAGGWSSKDDAKRKKRDRILAGKHRQTGKPLDHSLVLPVQRR</sequence>
<dbReference type="EMBL" id="CAUYUJ010010946">
    <property type="protein sequence ID" value="CAK0830576.1"/>
    <property type="molecule type" value="Genomic_DNA"/>
</dbReference>
<evidence type="ECO:0000313" key="2">
    <source>
        <dbReference type="EMBL" id="CAK0830576.1"/>
    </source>
</evidence>
<proteinExistence type="predicted"/>
<keyword evidence="3" id="KW-1185">Reference proteome</keyword>
<gene>
    <name evidence="2" type="ORF">PCOR1329_LOCUS29187</name>
</gene>
<dbReference type="InterPro" id="IPR036397">
    <property type="entry name" value="RNaseH_sf"/>
</dbReference>
<comment type="caution">
    <text evidence="2">The sequence shown here is derived from an EMBL/GenBank/DDBJ whole genome shotgun (WGS) entry which is preliminary data.</text>
</comment>
<reference evidence="2" key="1">
    <citation type="submission" date="2023-10" db="EMBL/GenBank/DDBJ databases">
        <authorList>
            <person name="Chen Y."/>
            <person name="Shah S."/>
            <person name="Dougan E. K."/>
            <person name="Thang M."/>
            <person name="Chan C."/>
        </authorList>
    </citation>
    <scope>NUCLEOTIDE SEQUENCE [LARGE SCALE GENOMIC DNA]</scope>
</reference>
<dbReference type="InterPro" id="IPR012337">
    <property type="entry name" value="RNaseH-like_sf"/>
</dbReference>
<protein>
    <recommendedName>
        <fullName evidence="4">RNase H type-1 domain-containing protein</fullName>
    </recommendedName>
</protein>